<protein>
    <submittedName>
        <fullName evidence="1">Uncharacterized protein</fullName>
    </submittedName>
</protein>
<name>A0A2S4PJU8_9PEZI</name>
<sequence>MQIIQSRAGRILSTKDYKLNLGNVIKEFESWDFKIIQVDNKELAQTLTKFVEVGSTIHKLTPDELTIVANIKGKYTNKEEKLVHEVDGSKILNTVAGLMVNGTKFLDAVIYLGMDKSRRPKPAPSDMDGKEDDELDLPTYDDLAKLTTYVFVTFFYILIRAYPPIDIGDYKGQPMPKFITSILGVTEPIAEIVDYIASFDLQKLDPSWV</sequence>
<evidence type="ECO:0000313" key="2">
    <source>
        <dbReference type="Proteomes" id="UP000237438"/>
    </source>
</evidence>
<dbReference type="Proteomes" id="UP000237438">
    <property type="component" value="Unassembled WGS sequence"/>
</dbReference>
<accession>A0A2S4PJU8</accession>
<comment type="caution">
    <text evidence="1">The sequence shown here is derived from an EMBL/GenBank/DDBJ whole genome shotgun (WGS) entry which is preliminary data.</text>
</comment>
<evidence type="ECO:0000313" key="1">
    <source>
        <dbReference type="EMBL" id="POS82295.1"/>
    </source>
</evidence>
<dbReference type="STRING" id="225359.A0A2S4PJU8"/>
<feature type="non-terminal residue" evidence="1">
    <location>
        <position position="209"/>
    </location>
</feature>
<keyword evidence="2" id="KW-1185">Reference proteome</keyword>
<gene>
    <name evidence="1" type="ORF">EPUL_005002</name>
</gene>
<dbReference type="AlphaFoldDB" id="A0A2S4PJU8"/>
<dbReference type="EMBL" id="PEDP01003276">
    <property type="protein sequence ID" value="POS82295.1"/>
    <property type="molecule type" value="Genomic_DNA"/>
</dbReference>
<organism evidence="1 2">
    <name type="scientific">Erysiphe pulchra</name>
    <dbReference type="NCBI Taxonomy" id="225359"/>
    <lineage>
        <taxon>Eukaryota</taxon>
        <taxon>Fungi</taxon>
        <taxon>Dikarya</taxon>
        <taxon>Ascomycota</taxon>
        <taxon>Pezizomycotina</taxon>
        <taxon>Leotiomycetes</taxon>
        <taxon>Erysiphales</taxon>
        <taxon>Erysiphaceae</taxon>
        <taxon>Erysiphe</taxon>
    </lineage>
</organism>
<proteinExistence type="predicted"/>
<dbReference type="OrthoDB" id="4953202at2759"/>
<reference evidence="1 2" key="1">
    <citation type="submission" date="2017-10" db="EMBL/GenBank/DDBJ databases">
        <title>Development of genomic resources for the powdery mildew, Erysiphe pulchra.</title>
        <authorList>
            <person name="Wadl P.A."/>
            <person name="Mack B.M."/>
            <person name="Moore G."/>
            <person name="Beltz S.B."/>
        </authorList>
    </citation>
    <scope>NUCLEOTIDE SEQUENCE [LARGE SCALE GENOMIC DNA]</scope>
    <source>
        <strain evidence="1">Cflorida</strain>
    </source>
</reference>